<keyword evidence="5" id="KW-0547">Nucleotide-binding</keyword>
<feature type="transmembrane region" description="Helical" evidence="9">
    <location>
        <begin position="248"/>
        <end position="266"/>
    </location>
</feature>
<dbReference type="Pfam" id="PF00664">
    <property type="entry name" value="ABC_membrane"/>
    <property type="match status" value="1"/>
</dbReference>
<dbReference type="InterPro" id="IPR027417">
    <property type="entry name" value="P-loop_NTPase"/>
</dbReference>
<evidence type="ECO:0000256" key="4">
    <source>
        <dbReference type="ARBA" id="ARBA00022692"/>
    </source>
</evidence>
<dbReference type="EMBL" id="LQXD01000068">
    <property type="protein sequence ID" value="OIJ20574.1"/>
    <property type="molecule type" value="Genomic_DNA"/>
</dbReference>
<feature type="transmembrane region" description="Helical" evidence="9">
    <location>
        <begin position="21"/>
        <end position="43"/>
    </location>
</feature>
<dbReference type="Proteomes" id="UP000180175">
    <property type="component" value="Chromosome"/>
</dbReference>
<dbReference type="InterPro" id="IPR003439">
    <property type="entry name" value="ABC_transporter-like_ATP-bd"/>
</dbReference>
<dbReference type="InterPro" id="IPR017871">
    <property type="entry name" value="ABC_transporter-like_CS"/>
</dbReference>
<reference evidence="13 14" key="3">
    <citation type="journal article" date="2019" name="Int. J. Syst. Evol. Microbiol.">
        <title>Anaerobacillus isosaccharinicus sp. nov., an alkaliphilic bacterium which degrades isosaccharinic acid.</title>
        <authorList>
            <person name="Bassil N.M."/>
            <person name="Lloyd J.R."/>
        </authorList>
    </citation>
    <scope>NUCLEOTIDE SEQUENCE [LARGE SCALE GENOMIC DNA]</scope>
    <source>
        <strain evidence="13 14">NB2006</strain>
    </source>
</reference>
<evidence type="ECO:0000259" key="11">
    <source>
        <dbReference type="PROSITE" id="PS50929"/>
    </source>
</evidence>
<dbReference type="PROSITE" id="PS50893">
    <property type="entry name" value="ABC_TRANSPORTER_2"/>
    <property type="match status" value="1"/>
</dbReference>
<comment type="subcellular location">
    <subcellularLocation>
        <location evidence="1">Cell membrane</location>
        <topology evidence="1">Multi-pass membrane protein</topology>
    </subcellularLocation>
</comment>
<protein>
    <submittedName>
        <fullName evidence="12 13">ABC transporter ATP-binding protein</fullName>
    </submittedName>
</protein>
<keyword evidence="14" id="KW-1185">Reference proteome</keyword>
<proteinExistence type="predicted"/>
<feature type="domain" description="ABC transporter" evidence="10">
    <location>
        <begin position="335"/>
        <end position="570"/>
    </location>
</feature>
<accession>A0A1S2M7E0</accession>
<dbReference type="PANTHER" id="PTHR43394">
    <property type="entry name" value="ATP-DEPENDENT PERMEASE MDL1, MITOCHONDRIAL"/>
    <property type="match status" value="1"/>
</dbReference>
<reference evidence="12 14" key="1">
    <citation type="submission" date="2016-10" db="EMBL/GenBank/DDBJ databases">
        <title>Draft genome sequences of four alkaliphilic bacteria belonging to the Anaerobacillus genus.</title>
        <authorList>
            <person name="Bassil N.M."/>
            <person name="Lloyd J.R."/>
        </authorList>
    </citation>
    <scope>NUCLEOTIDE SEQUENCE [LARGE SCALE GENOMIC DNA]</scope>
    <source>
        <strain evidence="12 14">NB2006</strain>
    </source>
</reference>
<dbReference type="OrthoDB" id="9770415at2"/>
<dbReference type="Gene3D" id="1.20.1560.10">
    <property type="entry name" value="ABC transporter type 1, transmembrane domain"/>
    <property type="match status" value="1"/>
</dbReference>
<feature type="transmembrane region" description="Helical" evidence="9">
    <location>
        <begin position="55"/>
        <end position="75"/>
    </location>
</feature>
<keyword evidence="4 9" id="KW-0812">Transmembrane</keyword>
<dbReference type="PROSITE" id="PS50929">
    <property type="entry name" value="ABC_TM1F"/>
    <property type="match status" value="1"/>
</dbReference>
<dbReference type="KEGG" id="aia:AWH56_016970"/>
<dbReference type="Gene3D" id="3.40.50.300">
    <property type="entry name" value="P-loop containing nucleotide triphosphate hydrolases"/>
    <property type="match status" value="1"/>
</dbReference>
<dbReference type="Pfam" id="PF00005">
    <property type="entry name" value="ABC_tran"/>
    <property type="match status" value="1"/>
</dbReference>
<dbReference type="PANTHER" id="PTHR43394:SF1">
    <property type="entry name" value="ATP-BINDING CASSETTE SUB-FAMILY B MEMBER 10, MITOCHONDRIAL"/>
    <property type="match status" value="1"/>
</dbReference>
<evidence type="ECO:0000256" key="5">
    <source>
        <dbReference type="ARBA" id="ARBA00022741"/>
    </source>
</evidence>
<evidence type="ECO:0000256" key="8">
    <source>
        <dbReference type="ARBA" id="ARBA00023136"/>
    </source>
</evidence>
<dbReference type="SMART" id="SM00382">
    <property type="entry name" value="AAA"/>
    <property type="match status" value="1"/>
</dbReference>
<dbReference type="FunFam" id="3.40.50.300:FF:000221">
    <property type="entry name" value="Multidrug ABC transporter ATP-binding protein"/>
    <property type="match status" value="1"/>
</dbReference>
<organism evidence="12 14">
    <name type="scientific">Anaerobacillus isosaccharinicus</name>
    <dbReference type="NCBI Taxonomy" id="1532552"/>
    <lineage>
        <taxon>Bacteria</taxon>
        <taxon>Bacillati</taxon>
        <taxon>Bacillota</taxon>
        <taxon>Bacilli</taxon>
        <taxon>Bacillales</taxon>
        <taxon>Bacillaceae</taxon>
        <taxon>Anaerobacillus</taxon>
    </lineage>
</organism>
<dbReference type="CDD" id="cd18542">
    <property type="entry name" value="ABC_6TM_YknU_like"/>
    <property type="match status" value="1"/>
</dbReference>
<dbReference type="GO" id="GO:0015421">
    <property type="term" value="F:ABC-type oligopeptide transporter activity"/>
    <property type="evidence" value="ECO:0007669"/>
    <property type="project" value="TreeGrafter"/>
</dbReference>
<dbReference type="RefSeq" id="WP_071316511.1">
    <property type="nucleotide sequence ID" value="NZ_CP063356.2"/>
</dbReference>
<keyword evidence="7 9" id="KW-1133">Transmembrane helix</keyword>
<evidence type="ECO:0000256" key="1">
    <source>
        <dbReference type="ARBA" id="ARBA00004651"/>
    </source>
</evidence>
<evidence type="ECO:0000256" key="3">
    <source>
        <dbReference type="ARBA" id="ARBA00022475"/>
    </source>
</evidence>
<dbReference type="SUPFAM" id="SSF52540">
    <property type="entry name" value="P-loop containing nucleoside triphosphate hydrolases"/>
    <property type="match status" value="1"/>
</dbReference>
<sequence length="589" mass="66685">MKTFLRLKQFYWPYQKYFLGSILFLFFVTAITVVYPIILKFTIDDVILSGEFHLVPYVALGFVGIMVIKGIATYYHQFFGDLFGIKTVYELRNALYKKLQYLPFRYYDNAKTGDLMSRLTADVEGFRFFLSFGFAQALNLVLLVGLSLGIMLYFSVPLALLTLAAMPFLIVVVYRFDKEVHPAFKGIRKSFARLTTKVQENISGMNTVKSLSREDYEINKFVDNNGDYKDNYIQTSNIWAKYFPLMELIGHFCVVMLLGFGGFMVINNNLEPGELVAFFSLVWYIIGPLMNLGFIINTFSQSKASGERLVEILDEIEDIKDSDGAINVERLKGHVQFKEVFHSYNGEEGMVLKNVSFDAPVGKVIGLIGATGAGKTTITQLISRFYEADKGEILIDGKNINEYSIQALRKNIGSVLQESFLFSCSIRDNISYGYPDATMEQIQDAARRADAHEFIMELPDGYDTILGERGMGLSGGQKQRIAIARSILIDPSILIFDDATSAVDMETEAKIQAAFQEVMKGRTTFIIAHRISSLMHADEILVLEDGEVRERGNHEELLANQLGIYRRIYNIQFKDHQTITEAESKKVSI</sequence>
<feature type="transmembrane region" description="Helical" evidence="9">
    <location>
        <begin position="278"/>
        <end position="299"/>
    </location>
</feature>
<dbReference type="PROSITE" id="PS00211">
    <property type="entry name" value="ABC_TRANSPORTER_1"/>
    <property type="match status" value="1"/>
</dbReference>
<reference evidence="13 14" key="2">
    <citation type="journal article" date="2017" name="Genome Announc.">
        <title>Draft Genome Sequences of Four Alkaliphilic Bacteria Belonging to the Anaerobacillus Genus.</title>
        <authorList>
            <person name="Bassil N.M."/>
            <person name="Lloyd J.R."/>
        </authorList>
    </citation>
    <scope>NUCLEOTIDE SEQUENCE [LARGE SCALE GENOMIC DNA]</scope>
    <source>
        <strain evidence="13 14">NB2006</strain>
    </source>
</reference>
<gene>
    <name evidence="13" type="ORF">AWH56_016970</name>
    <name evidence="12" type="ORF">AWH56_07320</name>
</gene>
<feature type="domain" description="ABC transmembrane type-1" evidence="11">
    <location>
        <begin position="19"/>
        <end position="301"/>
    </location>
</feature>
<evidence type="ECO:0000259" key="10">
    <source>
        <dbReference type="PROSITE" id="PS50893"/>
    </source>
</evidence>
<dbReference type="InterPro" id="IPR036640">
    <property type="entry name" value="ABC1_TM_sf"/>
</dbReference>
<dbReference type="InterPro" id="IPR003593">
    <property type="entry name" value="AAA+_ATPase"/>
</dbReference>
<evidence type="ECO:0000256" key="9">
    <source>
        <dbReference type="SAM" id="Phobius"/>
    </source>
</evidence>
<dbReference type="AlphaFoldDB" id="A0A1S2M7E0"/>
<evidence type="ECO:0000256" key="6">
    <source>
        <dbReference type="ARBA" id="ARBA00022840"/>
    </source>
</evidence>
<dbReference type="EMBL" id="CP063356">
    <property type="protein sequence ID" value="QOY34407.1"/>
    <property type="molecule type" value="Genomic_DNA"/>
</dbReference>
<dbReference type="SUPFAM" id="SSF90123">
    <property type="entry name" value="ABC transporter transmembrane region"/>
    <property type="match status" value="1"/>
</dbReference>
<dbReference type="GO" id="GO:0005524">
    <property type="term" value="F:ATP binding"/>
    <property type="evidence" value="ECO:0007669"/>
    <property type="project" value="UniProtKB-KW"/>
</dbReference>
<dbReference type="GO" id="GO:0016887">
    <property type="term" value="F:ATP hydrolysis activity"/>
    <property type="evidence" value="ECO:0007669"/>
    <property type="project" value="InterPro"/>
</dbReference>
<evidence type="ECO:0000313" key="12">
    <source>
        <dbReference type="EMBL" id="OIJ20574.1"/>
    </source>
</evidence>
<dbReference type="GO" id="GO:0005886">
    <property type="term" value="C:plasma membrane"/>
    <property type="evidence" value="ECO:0007669"/>
    <property type="project" value="UniProtKB-SubCell"/>
</dbReference>
<feature type="transmembrane region" description="Helical" evidence="9">
    <location>
        <begin position="128"/>
        <end position="152"/>
    </location>
</feature>
<evidence type="ECO:0000313" key="13">
    <source>
        <dbReference type="EMBL" id="QOY34407.1"/>
    </source>
</evidence>
<name>A0A1S2M7E0_9BACI</name>
<reference evidence="13" key="4">
    <citation type="submission" date="2020-10" db="EMBL/GenBank/DDBJ databases">
        <authorList>
            <person name="Bassil N.M."/>
            <person name="Lloyd J.R."/>
        </authorList>
    </citation>
    <scope>NUCLEOTIDE SEQUENCE</scope>
    <source>
        <strain evidence="13">NB2006</strain>
    </source>
</reference>
<dbReference type="InterPro" id="IPR011527">
    <property type="entry name" value="ABC1_TM_dom"/>
</dbReference>
<evidence type="ECO:0000256" key="2">
    <source>
        <dbReference type="ARBA" id="ARBA00022448"/>
    </source>
</evidence>
<dbReference type="InterPro" id="IPR039421">
    <property type="entry name" value="Type_1_exporter"/>
</dbReference>
<feature type="transmembrane region" description="Helical" evidence="9">
    <location>
        <begin position="158"/>
        <end position="176"/>
    </location>
</feature>
<keyword evidence="2" id="KW-0813">Transport</keyword>
<evidence type="ECO:0000313" key="14">
    <source>
        <dbReference type="Proteomes" id="UP000180175"/>
    </source>
</evidence>
<keyword evidence="6 12" id="KW-0067">ATP-binding</keyword>
<keyword evidence="3" id="KW-1003">Cell membrane</keyword>
<keyword evidence="8 9" id="KW-0472">Membrane</keyword>
<evidence type="ECO:0000256" key="7">
    <source>
        <dbReference type="ARBA" id="ARBA00022989"/>
    </source>
</evidence>